<dbReference type="InterPro" id="IPR046341">
    <property type="entry name" value="SET_dom_sf"/>
</dbReference>
<evidence type="ECO:0000313" key="3">
    <source>
        <dbReference type="EMBL" id="CAD9808463.1"/>
    </source>
</evidence>
<dbReference type="SUPFAM" id="SSF82199">
    <property type="entry name" value="SET domain"/>
    <property type="match status" value="1"/>
</dbReference>
<reference evidence="3" key="1">
    <citation type="submission" date="2021-01" db="EMBL/GenBank/DDBJ databases">
        <authorList>
            <person name="Corre E."/>
            <person name="Pelletier E."/>
            <person name="Niang G."/>
            <person name="Scheremetjew M."/>
            <person name="Finn R."/>
            <person name="Kale V."/>
            <person name="Holt S."/>
            <person name="Cochrane G."/>
            <person name="Meng A."/>
            <person name="Brown T."/>
            <person name="Cohen L."/>
        </authorList>
    </citation>
    <scope>NUCLEOTIDE SEQUENCE</scope>
    <source>
        <strain evidence="3">CCMP2084</strain>
    </source>
</reference>
<organism evidence="3">
    <name type="scientific">Attheya septentrionalis</name>
    <dbReference type="NCBI Taxonomy" id="420275"/>
    <lineage>
        <taxon>Eukaryota</taxon>
        <taxon>Sar</taxon>
        <taxon>Stramenopiles</taxon>
        <taxon>Ochrophyta</taxon>
        <taxon>Bacillariophyta</taxon>
        <taxon>Coscinodiscophyceae</taxon>
        <taxon>Chaetocerotophycidae</taxon>
        <taxon>Chaetocerotales</taxon>
        <taxon>Attheyaceae</taxon>
        <taxon>Attheya</taxon>
    </lineage>
</organism>
<accession>A0A7S2U4R4</accession>
<gene>
    <name evidence="3" type="ORF">ASEP1449_LOCUS285</name>
</gene>
<sequence>MTEGMKEEESLKNWKITDCRLREQPLAIWNQSTWDSVKDAYRRAVGIEHSSIAGTDSVSSMRAVPYEVRWIESYKTRSVFVTERVEKGQLVWKPTQRAKFVEEAAFRRFLSSISYDMACDILSWAYVVEQEDDDEYSFACVVELDDSVYMGIDHDSLFTYNDTGVFASDTVEAGTEIELQDEGDSVVADHVLDWFIYWKEEANSISNQQHDTDILAKLNMTNCNLHERSFPTWDNETWKTLQDLYRHVVGVENSTIPLDSDSGMLVTYEVYPWQMGKSYSYQSVYLTQPVEKGQAVWIPSHIAKFVTEASFQQFLSSMSDDMSCFILLRLSYVMKDDEHDFAYFVDLDVSNYMSAGDDEAPLVVNSTGIFAVRDVNAGESITVDDSEFNNGVVDDGDIKWLSDLKRAALSPIVTRCGRGASKQPILDEDTWENLRNEYRRAVGANLSSISTDPKKSGMLVPYEVRKDPIKGRGLFLTENVKKGQIVWDKSQHAKFAKEISFYRFLSSISHDLACDVLQWAYVVEDPEYGPVCAFELDDGTYMNNGGINAPFDFSGDGVVALRDVEAGEEIAVNYDVLKDGIGFLNDYESPWFFKAKRNAWGYINDHVGVEYYLEPDEIEAEPTGLEYEFTNETILRFAIYFLSLLLLFRLVRRRMHTVMTSQSTKEKNA</sequence>
<proteinExistence type="predicted"/>
<dbReference type="EMBL" id="HBHQ01000459">
    <property type="protein sequence ID" value="CAD9808463.1"/>
    <property type="molecule type" value="Transcribed_RNA"/>
</dbReference>
<protein>
    <recommendedName>
        <fullName evidence="2">SET domain-containing protein</fullName>
    </recommendedName>
</protein>
<name>A0A7S2U4R4_9STRA</name>
<feature type="transmembrane region" description="Helical" evidence="1">
    <location>
        <begin position="634"/>
        <end position="651"/>
    </location>
</feature>
<keyword evidence="1" id="KW-0812">Transmembrane</keyword>
<dbReference type="InterPro" id="IPR001214">
    <property type="entry name" value="SET_dom"/>
</dbReference>
<evidence type="ECO:0000259" key="2">
    <source>
        <dbReference type="PROSITE" id="PS50280"/>
    </source>
</evidence>
<dbReference type="PROSITE" id="PS50280">
    <property type="entry name" value="SET"/>
    <property type="match status" value="1"/>
</dbReference>
<keyword evidence="1" id="KW-1133">Transmembrane helix</keyword>
<dbReference type="CDD" id="cd08161">
    <property type="entry name" value="SET"/>
    <property type="match status" value="1"/>
</dbReference>
<evidence type="ECO:0000256" key="1">
    <source>
        <dbReference type="SAM" id="Phobius"/>
    </source>
</evidence>
<dbReference type="Gene3D" id="2.170.270.10">
    <property type="entry name" value="SET domain"/>
    <property type="match status" value="1"/>
</dbReference>
<dbReference type="AlphaFoldDB" id="A0A7S2U4R4"/>
<feature type="domain" description="SET" evidence="2">
    <location>
        <begin position="460"/>
        <end position="575"/>
    </location>
</feature>
<keyword evidence="1" id="KW-0472">Membrane</keyword>